<accession>A0A2R4WGN8</accession>
<reference evidence="1 2" key="1">
    <citation type="submission" date="2018-04" db="EMBL/GenBank/DDBJ databases">
        <title>Methylobacterium sp. PR1016A genome.</title>
        <authorList>
            <person name="Park W."/>
        </authorList>
    </citation>
    <scope>NUCLEOTIDE SEQUENCE [LARGE SCALE GENOMIC DNA]</scope>
    <source>
        <strain evidence="1 2">PR1016A</strain>
    </source>
</reference>
<evidence type="ECO:0000313" key="1">
    <source>
        <dbReference type="EMBL" id="AWB20705.1"/>
    </source>
</evidence>
<gene>
    <name evidence="1" type="ORF">DA075_07035</name>
</gene>
<sequence>MTGTKRGRGPIRLLVALVLALAVLRGGVAAWESARGLTAKPYGILMPGRVRPPRSLTPIGTP</sequence>
<keyword evidence="2" id="KW-1185">Reference proteome</keyword>
<dbReference type="AlphaFoldDB" id="A0A2R4WGN8"/>
<evidence type="ECO:0000313" key="2">
    <source>
        <dbReference type="Proteomes" id="UP000244755"/>
    </source>
</evidence>
<dbReference type="KEGG" id="mee:DA075_07035"/>
<dbReference type="Proteomes" id="UP000244755">
    <property type="component" value="Chromosome 1"/>
</dbReference>
<name>A0A2R4WGN8_9HYPH</name>
<organism evidence="1 2">
    <name type="scientific">Methylobacterium currus</name>
    <dbReference type="NCBI Taxonomy" id="2051553"/>
    <lineage>
        <taxon>Bacteria</taxon>
        <taxon>Pseudomonadati</taxon>
        <taxon>Pseudomonadota</taxon>
        <taxon>Alphaproteobacteria</taxon>
        <taxon>Hyphomicrobiales</taxon>
        <taxon>Methylobacteriaceae</taxon>
        <taxon>Methylobacterium</taxon>
    </lineage>
</organism>
<protein>
    <submittedName>
        <fullName evidence="1">Uncharacterized protein</fullName>
    </submittedName>
</protein>
<dbReference type="EMBL" id="CP028843">
    <property type="protein sequence ID" value="AWB20705.1"/>
    <property type="molecule type" value="Genomic_DNA"/>
</dbReference>
<proteinExistence type="predicted"/>